<comment type="similarity">
    <text evidence="2">Belongs to the cytochrome P450 family.</text>
</comment>
<keyword evidence="3 7" id="KW-0479">Metal-binding</keyword>
<dbReference type="GO" id="GO:0005506">
    <property type="term" value="F:iron ion binding"/>
    <property type="evidence" value="ECO:0007669"/>
    <property type="project" value="InterPro"/>
</dbReference>
<evidence type="ECO:0000256" key="2">
    <source>
        <dbReference type="ARBA" id="ARBA00010617"/>
    </source>
</evidence>
<evidence type="ECO:0000256" key="5">
    <source>
        <dbReference type="ARBA" id="ARBA00023004"/>
    </source>
</evidence>
<evidence type="ECO:0000256" key="4">
    <source>
        <dbReference type="ARBA" id="ARBA00023002"/>
    </source>
</evidence>
<evidence type="ECO:0000256" key="3">
    <source>
        <dbReference type="ARBA" id="ARBA00022723"/>
    </source>
</evidence>
<organism evidence="8 9">
    <name type="scientific">Aspergillus taichungensis</name>
    <dbReference type="NCBI Taxonomy" id="482145"/>
    <lineage>
        <taxon>Eukaryota</taxon>
        <taxon>Fungi</taxon>
        <taxon>Dikarya</taxon>
        <taxon>Ascomycota</taxon>
        <taxon>Pezizomycotina</taxon>
        <taxon>Eurotiomycetes</taxon>
        <taxon>Eurotiomycetidae</taxon>
        <taxon>Eurotiales</taxon>
        <taxon>Aspergillaceae</taxon>
        <taxon>Aspergillus</taxon>
        <taxon>Aspergillus subgen. Circumdati</taxon>
    </lineage>
</organism>
<dbReference type="Gene3D" id="1.10.630.10">
    <property type="entry name" value="Cytochrome P450"/>
    <property type="match status" value="1"/>
</dbReference>
<dbReference type="GO" id="GO:0020037">
    <property type="term" value="F:heme binding"/>
    <property type="evidence" value="ECO:0007669"/>
    <property type="project" value="InterPro"/>
</dbReference>
<comment type="cofactor">
    <cofactor evidence="1 7">
        <name>heme</name>
        <dbReference type="ChEBI" id="CHEBI:30413"/>
    </cofactor>
</comment>
<dbReference type="GO" id="GO:0016705">
    <property type="term" value="F:oxidoreductase activity, acting on paired donors, with incorporation or reduction of molecular oxygen"/>
    <property type="evidence" value="ECO:0007669"/>
    <property type="project" value="InterPro"/>
</dbReference>
<proteinExistence type="inferred from homology"/>
<evidence type="ECO:0000256" key="7">
    <source>
        <dbReference type="PIRSR" id="PIRSR602401-1"/>
    </source>
</evidence>
<keyword evidence="9" id="KW-1185">Reference proteome</keyword>
<dbReference type="OrthoDB" id="1103324at2759"/>
<dbReference type="PANTHER" id="PTHR46300:SF2">
    <property type="entry name" value="CYTOCHROME P450 MONOOXYGENASE ALNH-RELATED"/>
    <property type="match status" value="1"/>
</dbReference>
<dbReference type="AlphaFoldDB" id="A0A2J5I0K2"/>
<dbReference type="EMBL" id="KZ559520">
    <property type="protein sequence ID" value="PLN83264.1"/>
    <property type="molecule type" value="Genomic_DNA"/>
</dbReference>
<protein>
    <submittedName>
        <fullName evidence="8">Cytochrome P450</fullName>
    </submittedName>
</protein>
<keyword evidence="6" id="KW-0503">Monooxygenase</keyword>
<dbReference type="Pfam" id="PF00067">
    <property type="entry name" value="p450"/>
    <property type="match status" value="1"/>
</dbReference>
<keyword evidence="5 7" id="KW-0408">Iron</keyword>
<evidence type="ECO:0000256" key="6">
    <source>
        <dbReference type="ARBA" id="ARBA00023033"/>
    </source>
</evidence>
<name>A0A2J5I0K2_9EURO</name>
<gene>
    <name evidence="8" type="ORF">BDW42DRAFT_165050</name>
</gene>
<evidence type="ECO:0000256" key="1">
    <source>
        <dbReference type="ARBA" id="ARBA00001971"/>
    </source>
</evidence>
<feature type="binding site" description="axial binding residue" evidence="7">
    <location>
        <position position="49"/>
    </location>
    <ligand>
        <name>heme</name>
        <dbReference type="ChEBI" id="CHEBI:30413"/>
    </ligand>
    <ligandPart>
        <name>Fe</name>
        <dbReference type="ChEBI" id="CHEBI:18248"/>
    </ligandPart>
</feature>
<accession>A0A2J5I0K2</accession>
<dbReference type="InterPro" id="IPR001128">
    <property type="entry name" value="Cyt_P450"/>
</dbReference>
<evidence type="ECO:0000313" key="9">
    <source>
        <dbReference type="Proteomes" id="UP000235023"/>
    </source>
</evidence>
<evidence type="ECO:0000313" key="8">
    <source>
        <dbReference type="EMBL" id="PLN83264.1"/>
    </source>
</evidence>
<keyword evidence="4" id="KW-0560">Oxidoreductase</keyword>
<sequence length="67" mass="7726">MNSHAIHNDPSLFPEPQEIRPERWEGKPNASYKGDGQLLFTFGVGRRICSGQHLAERNLFLVISYWL</sequence>
<keyword evidence="7" id="KW-0349">Heme</keyword>
<reference evidence="9" key="1">
    <citation type="submission" date="2017-12" db="EMBL/GenBank/DDBJ databases">
        <authorList>
            <consortium name="DOE Joint Genome Institute"/>
            <person name="Mondo S.J."/>
            <person name="Kjaerbolling I."/>
            <person name="Vesth T.C."/>
            <person name="Frisvad J.C."/>
            <person name="Nybo J.L."/>
            <person name="Theobald S."/>
            <person name="Kuo A."/>
            <person name="Bowyer P."/>
            <person name="Matsuda Y."/>
            <person name="Lyhne E.K."/>
            <person name="Kogle M.E."/>
            <person name="Clum A."/>
            <person name="Lipzen A."/>
            <person name="Salamov A."/>
            <person name="Ngan C.Y."/>
            <person name="Daum C."/>
            <person name="Chiniquy J."/>
            <person name="Barry K."/>
            <person name="LaButti K."/>
            <person name="Haridas S."/>
            <person name="Simmons B.A."/>
            <person name="Magnuson J.K."/>
            <person name="Mortensen U.H."/>
            <person name="Larsen T.O."/>
            <person name="Grigoriev I.V."/>
            <person name="Baker S.E."/>
            <person name="Andersen M.R."/>
            <person name="Nordberg H.P."/>
            <person name="Cantor M.N."/>
            <person name="Hua S.X."/>
        </authorList>
    </citation>
    <scope>NUCLEOTIDE SEQUENCE [LARGE SCALE GENOMIC DNA]</scope>
    <source>
        <strain evidence="9">IBT 19404</strain>
    </source>
</reference>
<dbReference type="Proteomes" id="UP000235023">
    <property type="component" value="Unassembled WGS sequence"/>
</dbReference>
<dbReference type="InterPro" id="IPR002401">
    <property type="entry name" value="Cyt_P450_E_grp-I"/>
</dbReference>
<dbReference type="GO" id="GO:0004497">
    <property type="term" value="F:monooxygenase activity"/>
    <property type="evidence" value="ECO:0007669"/>
    <property type="project" value="UniProtKB-KW"/>
</dbReference>
<dbReference type="PRINTS" id="PR00463">
    <property type="entry name" value="EP450I"/>
</dbReference>
<dbReference type="InterPro" id="IPR050364">
    <property type="entry name" value="Cytochrome_P450_fung"/>
</dbReference>
<dbReference type="PANTHER" id="PTHR46300">
    <property type="entry name" value="P450, PUTATIVE (EUROFUNG)-RELATED-RELATED"/>
    <property type="match status" value="1"/>
</dbReference>
<dbReference type="InterPro" id="IPR036396">
    <property type="entry name" value="Cyt_P450_sf"/>
</dbReference>
<dbReference type="SUPFAM" id="SSF48264">
    <property type="entry name" value="Cytochrome P450"/>
    <property type="match status" value="1"/>
</dbReference>